<organism evidence="1 2">
    <name type="scientific">Prevotella veroralis F0319</name>
    <dbReference type="NCBI Taxonomy" id="649761"/>
    <lineage>
        <taxon>Bacteria</taxon>
        <taxon>Pseudomonadati</taxon>
        <taxon>Bacteroidota</taxon>
        <taxon>Bacteroidia</taxon>
        <taxon>Bacteroidales</taxon>
        <taxon>Prevotellaceae</taxon>
        <taxon>Prevotella</taxon>
    </lineage>
</organism>
<dbReference type="HOGENOM" id="CLU_3203705_0_0_10"/>
<proteinExistence type="predicted"/>
<dbReference type="AlphaFoldDB" id="C9MKI2"/>
<evidence type="ECO:0000313" key="1">
    <source>
        <dbReference type="EMBL" id="EEX19988.1"/>
    </source>
</evidence>
<gene>
    <name evidence="1" type="ORF">HMPREF0973_00128</name>
</gene>
<dbReference type="EMBL" id="ACVA01000004">
    <property type="protein sequence ID" value="EEX19988.1"/>
    <property type="molecule type" value="Genomic_DNA"/>
</dbReference>
<protein>
    <submittedName>
        <fullName evidence="1">Uncharacterized protein</fullName>
    </submittedName>
</protein>
<sequence>MLWRTDEGVCPYWLATLLMGEVASPPSPLRMERGVNGVVCIRSGV</sequence>
<name>C9MKI2_9BACT</name>
<comment type="caution">
    <text evidence="1">The sequence shown here is derived from an EMBL/GenBank/DDBJ whole genome shotgun (WGS) entry which is preliminary data.</text>
</comment>
<dbReference type="STRING" id="649761.HMPREF0973_00128"/>
<evidence type="ECO:0000313" key="2">
    <source>
        <dbReference type="Proteomes" id="UP000003327"/>
    </source>
</evidence>
<keyword evidence="2" id="KW-1185">Reference proteome</keyword>
<dbReference type="Proteomes" id="UP000003327">
    <property type="component" value="Unassembled WGS sequence"/>
</dbReference>
<accession>C9MKI2</accession>
<reference evidence="1 2" key="1">
    <citation type="submission" date="2009-09" db="EMBL/GenBank/DDBJ databases">
        <authorList>
            <person name="Weinstock G."/>
            <person name="Sodergren E."/>
            <person name="Clifton S."/>
            <person name="Fulton L."/>
            <person name="Fulton B."/>
            <person name="Courtney L."/>
            <person name="Fronick C."/>
            <person name="Harrison M."/>
            <person name="Strong C."/>
            <person name="Farmer C."/>
            <person name="Delahaunty K."/>
            <person name="Markovic C."/>
            <person name="Hall O."/>
            <person name="Minx P."/>
            <person name="Tomlinson C."/>
            <person name="Mitreva M."/>
            <person name="Nelson J."/>
            <person name="Hou S."/>
            <person name="Wollam A."/>
            <person name="Pepin K.H."/>
            <person name="Johnson M."/>
            <person name="Bhonagiri V."/>
            <person name="Nash W.E."/>
            <person name="Warren W."/>
            <person name="Chinwalla A."/>
            <person name="Mardis E.R."/>
            <person name="Wilson R.K."/>
        </authorList>
    </citation>
    <scope>NUCLEOTIDE SEQUENCE [LARGE SCALE GENOMIC DNA]</scope>
    <source>
        <strain evidence="1 2">F0319</strain>
    </source>
</reference>